<dbReference type="GO" id="GO:0009239">
    <property type="term" value="P:enterobactin biosynthetic process"/>
    <property type="evidence" value="ECO:0007669"/>
    <property type="project" value="TreeGrafter"/>
</dbReference>
<dbReference type="FunFam" id="3.30.559.10:FF:000012">
    <property type="entry name" value="Non-ribosomal peptide synthetase"/>
    <property type="match status" value="1"/>
</dbReference>
<gene>
    <name evidence="3" type="ORF">XBKB1_1700001</name>
</gene>
<dbReference type="InterPro" id="IPR001242">
    <property type="entry name" value="Condensation_dom"/>
</dbReference>
<dbReference type="InterPro" id="IPR023213">
    <property type="entry name" value="CAT-like_dom_sf"/>
</dbReference>
<dbReference type="HOGENOM" id="CLU_000022_2_9_6"/>
<dbReference type="Gene3D" id="1.10.10.1830">
    <property type="entry name" value="Non-ribosomal peptide synthase, adenylation domain"/>
    <property type="match status" value="1"/>
</dbReference>
<dbReference type="PANTHER" id="PTHR45527">
    <property type="entry name" value="NONRIBOSOMAL PEPTIDE SYNTHETASE"/>
    <property type="match status" value="1"/>
</dbReference>
<evidence type="ECO:0000313" key="3">
    <source>
        <dbReference type="EMBL" id="CDH23326.1"/>
    </source>
</evidence>
<dbReference type="RefSeq" id="WP_051875946.1">
    <property type="nucleotide sequence ID" value="NZ_CAWLXS010000166.1"/>
</dbReference>
<dbReference type="PANTHER" id="PTHR45527:SF1">
    <property type="entry name" value="FATTY ACID SYNTHASE"/>
    <property type="match status" value="1"/>
</dbReference>
<sequence length="406" mass="47182">MKTAVQIVNEALEHGITLFVVNNQLKYRTTRDNIPPELLSEWKSHKQELVDFLNQIDSEEYTQTHLLQDIPRDGRSAHYPLSFAQQRLWLIDQLNGSSPQYNGTGDFRLKEPVNIEALEAAVKSLLERHEALRTHFKMIDNEPRQVIATTYDLPMIHHDLSALSETEKKHHLKRLNREEGNQVFNLSADLMLRIRAIKLAEDDYVIIYTMHHIAYDGWSIPIFLSELLTLYRAYCQGENNPLPPLKIQYADYAQWQRNWLQGEILEKQLTYWQNQLVGIAPLHRFPLDNPQPEKQGFEGRVHSQRFSAHLTQNIRALCAKHEVTLFMFLETAFAVLLSRYSNEKNIVVGMPIAGRRHRDIEPLIGFFVNSLVIRTDLSGSLTFSELLKQNSRTILDAYEHQEVLSH</sequence>
<dbReference type="AlphaFoldDB" id="A0A077PRF3"/>
<evidence type="ECO:0000313" key="4">
    <source>
        <dbReference type="Proteomes" id="UP000028493"/>
    </source>
</evidence>
<dbReference type="Gene3D" id="3.30.559.30">
    <property type="entry name" value="Nonribosomal peptide synthetase, condensation domain"/>
    <property type="match status" value="1"/>
</dbReference>
<dbReference type="Proteomes" id="UP000028493">
    <property type="component" value="Unassembled WGS sequence"/>
</dbReference>
<dbReference type="GO" id="GO:0043041">
    <property type="term" value="P:amino acid activation for nonribosomal peptide biosynthetic process"/>
    <property type="evidence" value="ECO:0007669"/>
    <property type="project" value="TreeGrafter"/>
</dbReference>
<reference evidence="3" key="1">
    <citation type="submission" date="2013-07" db="EMBL/GenBank/DDBJ databases">
        <title>Sub-species coevolution in mutualistic symbiosis.</title>
        <authorList>
            <person name="Murfin K."/>
            <person name="Klassen J."/>
            <person name="Lee M."/>
            <person name="Forst S."/>
            <person name="Stock P."/>
            <person name="Goodrich-Blair H."/>
        </authorList>
    </citation>
    <scope>NUCLEOTIDE SEQUENCE [LARGE SCALE GENOMIC DNA]</scope>
    <source>
        <strain evidence="3">Kraussei Becker Underwood</strain>
    </source>
</reference>
<protein>
    <submittedName>
        <fullName evidence="3">Peptide synthetase</fullName>
    </submittedName>
</protein>
<evidence type="ECO:0000259" key="2">
    <source>
        <dbReference type="Pfam" id="PF18563"/>
    </source>
</evidence>
<name>A0A077PRF3_XENBV</name>
<dbReference type="Pfam" id="PF00668">
    <property type="entry name" value="Condensation"/>
    <property type="match status" value="1"/>
</dbReference>
<dbReference type="GO" id="GO:0047527">
    <property type="term" value="F:2,3-dihydroxybenzoate-serine ligase activity"/>
    <property type="evidence" value="ECO:0007669"/>
    <property type="project" value="TreeGrafter"/>
</dbReference>
<proteinExistence type="predicted"/>
<dbReference type="EMBL" id="CBSZ010000080">
    <property type="protein sequence ID" value="CDH23326.1"/>
    <property type="molecule type" value="Genomic_DNA"/>
</dbReference>
<dbReference type="GO" id="GO:0005829">
    <property type="term" value="C:cytosol"/>
    <property type="evidence" value="ECO:0007669"/>
    <property type="project" value="TreeGrafter"/>
</dbReference>
<dbReference type="InterPro" id="IPR044894">
    <property type="entry name" value="TubC_N_sf"/>
</dbReference>
<dbReference type="InterPro" id="IPR041464">
    <property type="entry name" value="TubC_N"/>
</dbReference>
<feature type="domain" description="Condensation" evidence="1">
    <location>
        <begin position="77"/>
        <end position="403"/>
    </location>
</feature>
<comment type="caution">
    <text evidence="3">The sequence shown here is derived from an EMBL/GenBank/DDBJ whole genome shotgun (WGS) entry which is preliminary data.</text>
</comment>
<organism evidence="3 4">
    <name type="scientific">Xenorhabdus bovienii str. kraussei Becker Underwood</name>
    <dbReference type="NCBI Taxonomy" id="1398204"/>
    <lineage>
        <taxon>Bacteria</taxon>
        <taxon>Pseudomonadati</taxon>
        <taxon>Pseudomonadota</taxon>
        <taxon>Gammaproteobacteria</taxon>
        <taxon>Enterobacterales</taxon>
        <taxon>Morganellaceae</taxon>
        <taxon>Xenorhabdus</taxon>
    </lineage>
</organism>
<feature type="domain" description="TubC N-terminal docking" evidence="2">
    <location>
        <begin position="6"/>
        <end position="55"/>
    </location>
</feature>
<dbReference type="Pfam" id="PF18563">
    <property type="entry name" value="TubC_N"/>
    <property type="match status" value="1"/>
</dbReference>
<dbReference type="Gene3D" id="3.30.559.10">
    <property type="entry name" value="Chloramphenicol acetyltransferase-like domain"/>
    <property type="match status" value="1"/>
</dbReference>
<dbReference type="GO" id="GO:0009366">
    <property type="term" value="C:enterobactin synthetase complex"/>
    <property type="evidence" value="ECO:0007669"/>
    <property type="project" value="TreeGrafter"/>
</dbReference>
<accession>A0A077PRF3</accession>
<dbReference type="SUPFAM" id="SSF52777">
    <property type="entry name" value="CoA-dependent acyltransferases"/>
    <property type="match status" value="2"/>
</dbReference>
<dbReference type="CDD" id="cd19531">
    <property type="entry name" value="LCL_NRPS-like"/>
    <property type="match status" value="1"/>
</dbReference>
<evidence type="ECO:0000259" key="1">
    <source>
        <dbReference type="Pfam" id="PF00668"/>
    </source>
</evidence>
<dbReference type="GO" id="GO:0031177">
    <property type="term" value="F:phosphopantetheine binding"/>
    <property type="evidence" value="ECO:0007669"/>
    <property type="project" value="TreeGrafter"/>
</dbReference>